<dbReference type="SMART" id="SM00487">
    <property type="entry name" value="DEXDc"/>
    <property type="match status" value="1"/>
</dbReference>
<dbReference type="GO" id="GO:0005829">
    <property type="term" value="C:cytosol"/>
    <property type="evidence" value="ECO:0007669"/>
    <property type="project" value="TreeGrafter"/>
</dbReference>
<dbReference type="InterPro" id="IPR044742">
    <property type="entry name" value="DEAD/DEAH_RhlB"/>
</dbReference>
<keyword evidence="11" id="KW-1185">Reference proteome</keyword>
<sequence>MKHNFDRFQLKPFLIDSLTKEGISLPTDIQERLIPAIKNGQDVIGRSQTGTGKTLAFLLPILNRVEPERKATQFIITAPTRELASQLFEVCKSYIVHHEGEDAITAQLVTGGTDRLRMIERVQHQPNIIIGTPGRILDMLNQQALKPASVEAFVVDEADQMLDMGFLEEVDKIAARMNDDLQMLVFSATIPEKLKPFLRKYMKNPKQVEVEAKGASPKNMHHWLIPDRDRNRKDILVNMTKVLNPFLAIVFTNTKESADEVFRVLQEEGLNVDCIHGGMSPRHRKKVLKKLQEAELQYLVATDLVARGIDVKGISHIINFEIPRELEYYIHRVGRTARAGWDGIAMTLYGRSDQQSIEKLEKQGVSFQYKELKKGDWVTIDKRTSQSFKTNQLPEGMTNKTKKPKKVKPGYKKKAKREMEQKATRQRRLNKRKG</sequence>
<dbReference type="GO" id="GO:0009409">
    <property type="term" value="P:response to cold"/>
    <property type="evidence" value="ECO:0007669"/>
    <property type="project" value="TreeGrafter"/>
</dbReference>
<dbReference type="InterPro" id="IPR014001">
    <property type="entry name" value="Helicase_ATP-bd"/>
</dbReference>
<keyword evidence="2" id="KW-0378">Hydrolase</keyword>
<feature type="domain" description="Helicase C-terminal" evidence="8">
    <location>
        <begin position="238"/>
        <end position="378"/>
    </location>
</feature>
<feature type="compositionally biased region" description="Basic residues" evidence="6">
    <location>
        <begin position="400"/>
        <end position="416"/>
    </location>
</feature>
<evidence type="ECO:0000259" key="9">
    <source>
        <dbReference type="PROSITE" id="PS51195"/>
    </source>
</evidence>
<name>A0A323TGL3_9BACI</name>
<dbReference type="GO" id="GO:0016787">
    <property type="term" value="F:hydrolase activity"/>
    <property type="evidence" value="ECO:0007669"/>
    <property type="project" value="UniProtKB-KW"/>
</dbReference>
<feature type="domain" description="DEAD-box RNA helicase Q" evidence="9">
    <location>
        <begin position="3"/>
        <end position="31"/>
    </location>
</feature>
<dbReference type="InterPro" id="IPR001650">
    <property type="entry name" value="Helicase_C-like"/>
</dbReference>
<organism evidence="10 11">
    <name type="scientific">Salipaludibacillus keqinensis</name>
    <dbReference type="NCBI Taxonomy" id="2045207"/>
    <lineage>
        <taxon>Bacteria</taxon>
        <taxon>Bacillati</taxon>
        <taxon>Bacillota</taxon>
        <taxon>Bacilli</taxon>
        <taxon>Bacillales</taxon>
        <taxon>Bacillaceae</taxon>
    </lineage>
</organism>
<evidence type="ECO:0000256" key="5">
    <source>
        <dbReference type="PROSITE-ProRule" id="PRU00552"/>
    </source>
</evidence>
<dbReference type="Pfam" id="PF00271">
    <property type="entry name" value="Helicase_C"/>
    <property type="match status" value="1"/>
</dbReference>
<gene>
    <name evidence="10" type="ORF">CR194_01665</name>
</gene>
<dbReference type="Pfam" id="PF00270">
    <property type="entry name" value="DEAD"/>
    <property type="match status" value="1"/>
</dbReference>
<evidence type="ECO:0000256" key="6">
    <source>
        <dbReference type="SAM" id="MobiDB-lite"/>
    </source>
</evidence>
<feature type="short sequence motif" description="Q motif" evidence="5">
    <location>
        <begin position="3"/>
        <end position="31"/>
    </location>
</feature>
<proteinExistence type="predicted"/>
<dbReference type="PROSITE" id="PS51192">
    <property type="entry name" value="HELICASE_ATP_BIND_1"/>
    <property type="match status" value="1"/>
</dbReference>
<dbReference type="GO" id="GO:0005524">
    <property type="term" value="F:ATP binding"/>
    <property type="evidence" value="ECO:0007669"/>
    <property type="project" value="UniProtKB-KW"/>
</dbReference>
<dbReference type="InterPro" id="IPR050547">
    <property type="entry name" value="DEAD_box_RNA_helicases"/>
</dbReference>
<dbReference type="GO" id="GO:0003724">
    <property type="term" value="F:RNA helicase activity"/>
    <property type="evidence" value="ECO:0007669"/>
    <property type="project" value="InterPro"/>
</dbReference>
<dbReference type="Proteomes" id="UP000248214">
    <property type="component" value="Unassembled WGS sequence"/>
</dbReference>
<keyword evidence="4" id="KW-0067">ATP-binding</keyword>
<dbReference type="SUPFAM" id="SSF52540">
    <property type="entry name" value="P-loop containing nucleoside triphosphate hydrolases"/>
    <property type="match status" value="1"/>
</dbReference>
<keyword evidence="1" id="KW-0547">Nucleotide-binding</keyword>
<evidence type="ECO:0000256" key="4">
    <source>
        <dbReference type="ARBA" id="ARBA00022840"/>
    </source>
</evidence>
<dbReference type="InterPro" id="IPR011545">
    <property type="entry name" value="DEAD/DEAH_box_helicase_dom"/>
</dbReference>
<evidence type="ECO:0000313" key="10">
    <source>
        <dbReference type="EMBL" id="PYZ94272.1"/>
    </source>
</evidence>
<dbReference type="PROSITE" id="PS51195">
    <property type="entry name" value="Q_MOTIF"/>
    <property type="match status" value="1"/>
</dbReference>
<dbReference type="InterPro" id="IPR027417">
    <property type="entry name" value="P-loop_NTPase"/>
</dbReference>
<keyword evidence="3 10" id="KW-0347">Helicase</keyword>
<dbReference type="OrthoDB" id="9805696at2"/>
<dbReference type="PROSITE" id="PS51194">
    <property type="entry name" value="HELICASE_CTER"/>
    <property type="match status" value="1"/>
</dbReference>
<protein>
    <submittedName>
        <fullName evidence="10">DEAD/DEAH box helicase</fullName>
    </submittedName>
</protein>
<evidence type="ECO:0000259" key="7">
    <source>
        <dbReference type="PROSITE" id="PS51192"/>
    </source>
</evidence>
<dbReference type="AlphaFoldDB" id="A0A323TGL3"/>
<evidence type="ECO:0000256" key="2">
    <source>
        <dbReference type="ARBA" id="ARBA00022801"/>
    </source>
</evidence>
<dbReference type="PANTHER" id="PTHR47963">
    <property type="entry name" value="DEAD-BOX ATP-DEPENDENT RNA HELICASE 47, MITOCHONDRIAL"/>
    <property type="match status" value="1"/>
</dbReference>
<evidence type="ECO:0000259" key="8">
    <source>
        <dbReference type="PROSITE" id="PS51194"/>
    </source>
</evidence>
<evidence type="ECO:0000256" key="1">
    <source>
        <dbReference type="ARBA" id="ARBA00022741"/>
    </source>
</evidence>
<dbReference type="EMBL" id="PDOD01000001">
    <property type="protein sequence ID" value="PYZ94272.1"/>
    <property type="molecule type" value="Genomic_DNA"/>
</dbReference>
<accession>A0A323TGL3</accession>
<feature type="domain" description="Helicase ATP-binding" evidence="7">
    <location>
        <begin position="34"/>
        <end position="208"/>
    </location>
</feature>
<dbReference type="SMART" id="SM00490">
    <property type="entry name" value="HELICc"/>
    <property type="match status" value="1"/>
</dbReference>
<evidence type="ECO:0000313" key="11">
    <source>
        <dbReference type="Proteomes" id="UP000248214"/>
    </source>
</evidence>
<feature type="compositionally biased region" description="Basic residues" evidence="6">
    <location>
        <begin position="424"/>
        <end position="434"/>
    </location>
</feature>
<dbReference type="InterPro" id="IPR014014">
    <property type="entry name" value="RNA_helicase_DEAD_Q_motif"/>
</dbReference>
<dbReference type="GO" id="GO:0005840">
    <property type="term" value="C:ribosome"/>
    <property type="evidence" value="ECO:0007669"/>
    <property type="project" value="TreeGrafter"/>
</dbReference>
<dbReference type="PANTHER" id="PTHR47963:SF1">
    <property type="entry name" value="DEAD-BOX ATP-DEPENDENT RNA HELICASE CSHB"/>
    <property type="match status" value="1"/>
</dbReference>
<reference evidence="10 11" key="1">
    <citation type="submission" date="2017-10" db="EMBL/GenBank/DDBJ databases">
        <title>Bacillus sp. nov., a halophilic bacterium isolated from a Keqin Lake.</title>
        <authorList>
            <person name="Wang H."/>
        </authorList>
    </citation>
    <scope>NUCLEOTIDE SEQUENCE [LARGE SCALE GENOMIC DNA]</scope>
    <source>
        <strain evidence="10 11">KQ-12</strain>
    </source>
</reference>
<feature type="region of interest" description="Disordered" evidence="6">
    <location>
        <begin position="388"/>
        <end position="434"/>
    </location>
</feature>
<dbReference type="Gene3D" id="3.40.50.300">
    <property type="entry name" value="P-loop containing nucleotide triphosphate hydrolases"/>
    <property type="match status" value="2"/>
</dbReference>
<dbReference type="RefSeq" id="WP_110607907.1">
    <property type="nucleotide sequence ID" value="NZ_PDOD01000001.1"/>
</dbReference>
<evidence type="ECO:0000256" key="3">
    <source>
        <dbReference type="ARBA" id="ARBA00022806"/>
    </source>
</evidence>
<dbReference type="CDD" id="cd00268">
    <property type="entry name" value="DEADc"/>
    <property type="match status" value="1"/>
</dbReference>
<comment type="caution">
    <text evidence="10">The sequence shown here is derived from an EMBL/GenBank/DDBJ whole genome shotgun (WGS) entry which is preliminary data.</text>
</comment>
<dbReference type="GO" id="GO:0033592">
    <property type="term" value="F:RNA strand annealing activity"/>
    <property type="evidence" value="ECO:0007669"/>
    <property type="project" value="TreeGrafter"/>
</dbReference>
<dbReference type="CDD" id="cd18787">
    <property type="entry name" value="SF2_C_DEAD"/>
    <property type="match status" value="1"/>
</dbReference>